<evidence type="ECO:0000313" key="4">
    <source>
        <dbReference type="EMBL" id="RGU39535.1"/>
    </source>
</evidence>
<dbReference type="Proteomes" id="UP001214113">
    <property type="component" value="Unassembled WGS sequence"/>
</dbReference>
<dbReference type="AlphaFoldDB" id="A0A174C6X6"/>
<reference evidence="4 7" key="4">
    <citation type="submission" date="2018-08" db="EMBL/GenBank/DDBJ databases">
        <title>A genome reference for cultivated species of the human gut microbiota.</title>
        <authorList>
            <person name="Zou Y."/>
            <person name="Xue W."/>
            <person name="Luo G."/>
        </authorList>
    </citation>
    <scope>NUCLEOTIDE SEQUENCE [LARGE SCALE GENOMIC DNA]</scope>
    <source>
        <strain evidence="4 7">AF17-20</strain>
    </source>
</reference>
<organism evidence="4 7">
    <name type="scientific">Bacteroides uniformis</name>
    <dbReference type="NCBI Taxonomy" id="820"/>
    <lineage>
        <taxon>Bacteria</taxon>
        <taxon>Pseudomonadati</taxon>
        <taxon>Bacteroidota</taxon>
        <taxon>Bacteroidia</taxon>
        <taxon>Bacteroidales</taxon>
        <taxon>Bacteroidaceae</taxon>
        <taxon>Bacteroides</taxon>
    </lineage>
</organism>
<reference evidence="6" key="2">
    <citation type="submission" date="2017-04" db="EMBL/GenBank/DDBJ databases">
        <title>Function of individual gut microbiota members based on whole genome sequencing of pure cultures obtained from chicken caecum.</title>
        <authorList>
            <person name="Medvecky M."/>
            <person name="Cejkova D."/>
            <person name="Polansky O."/>
            <person name="Karasova D."/>
            <person name="Kubasova T."/>
            <person name="Cizek A."/>
            <person name="Rychlik I."/>
        </authorList>
    </citation>
    <scope>NUCLEOTIDE SEQUENCE [LARGE SCALE GENOMIC DNA]</scope>
    <source>
        <strain evidence="6">An67</strain>
    </source>
</reference>
<protein>
    <submittedName>
        <fullName evidence="4">Uncharacterized protein</fullName>
    </submittedName>
</protein>
<sequence length="415" mass="48169">MIRISKPIVREVDRKVFLVSYMSDNKSKTEVNPNGEEVFYATTKDYGQYLTNESSDCFVVGILLMAIKLGQDIECDTISEKLYYNLVHTVIPILAQIYGGKEIKIHCKHLSNQNYQAKAVATGCSLGVDSFSTIIDHIGTDCSPSYRLTHFTYFNVGAHGDKNLDKVKESYDNDFKLVDAYAETKKIPVVAVESNISKLYEGFDFNQCALIRNMSVVLSMQKLFRRYIYASSFHIRDTSFSNKDMHYQSPFLLPALSTETTELINGDPCLDRVNKTRKIADFEDTYKYLYVCWKELIANDGLNEDIAKVKDEFLNCTRCDKCLRTILTLDILGKKEKYHNIFDLKYYDKSKDLYVGKVIAYKRRETYYQEIYQLMKETDFPITLKARIYTFMWTIYKVIGFGVNYRWLRKIVGKC</sequence>
<evidence type="ECO:0000313" key="6">
    <source>
        <dbReference type="Proteomes" id="UP000196329"/>
    </source>
</evidence>
<dbReference type="EMBL" id="NFHS01000007">
    <property type="protein sequence ID" value="OUN53454.1"/>
    <property type="molecule type" value="Genomic_DNA"/>
</dbReference>
<name>A0A174C6X6_BACUN</name>
<dbReference type="EMBL" id="JAQNSB010000056">
    <property type="protein sequence ID" value="MDC1857343.1"/>
    <property type="molecule type" value="Genomic_DNA"/>
</dbReference>
<evidence type="ECO:0000313" key="7">
    <source>
        <dbReference type="Proteomes" id="UP000284022"/>
    </source>
</evidence>
<evidence type="ECO:0000313" key="3">
    <source>
        <dbReference type="EMBL" id="OUN53454.1"/>
    </source>
</evidence>
<dbReference type="Proteomes" id="UP000284022">
    <property type="component" value="Unassembled WGS sequence"/>
</dbReference>
<reference evidence="3" key="3">
    <citation type="journal article" date="2018" name="BMC Genomics">
        <title>Whole genome sequencing and function prediction of 133 gut anaerobes isolated from chicken caecum in pure cultures.</title>
        <authorList>
            <person name="Medvecky M."/>
            <person name="Cejkova D."/>
            <person name="Polansky O."/>
            <person name="Karasova D."/>
            <person name="Kubasova T."/>
            <person name="Cizek A."/>
            <person name="Rychlik I."/>
        </authorList>
    </citation>
    <scope>NUCLEOTIDE SEQUENCE</scope>
    <source>
        <strain evidence="3">An67</strain>
    </source>
</reference>
<reference evidence="2" key="5">
    <citation type="submission" date="2022-10" db="EMBL/GenBank/DDBJ databases">
        <title>Human gut microbiome strain richness.</title>
        <authorList>
            <person name="Chen-Liaw A."/>
        </authorList>
    </citation>
    <scope>NUCLEOTIDE SEQUENCE</scope>
    <source>
        <strain evidence="2">BSD2780061687st1_G10_BSD2780061687b_171204</strain>
    </source>
</reference>
<evidence type="ECO:0000313" key="5">
    <source>
        <dbReference type="Proteomes" id="UP000095419"/>
    </source>
</evidence>
<evidence type="ECO:0000313" key="1">
    <source>
        <dbReference type="EMBL" id="CUP33103.1"/>
    </source>
</evidence>
<proteinExistence type="predicted"/>
<reference evidence="1 5" key="1">
    <citation type="submission" date="2015-09" db="EMBL/GenBank/DDBJ databases">
        <authorList>
            <consortium name="Pathogen Informatics"/>
        </authorList>
    </citation>
    <scope>NUCLEOTIDE SEQUENCE [LARGE SCALE GENOMIC DNA]</scope>
    <source>
        <strain evidence="1 5">2789STDY5608791</strain>
    </source>
</reference>
<accession>A0A174C6X6</accession>
<dbReference type="RefSeq" id="WP_057089493.1">
    <property type="nucleotide sequence ID" value="NZ_CAXTQO010000007.1"/>
</dbReference>
<gene>
    <name evidence="3" type="ORF">B5G17_13930</name>
    <name evidence="4" type="ORF">DWW83_09390</name>
    <name evidence="1" type="ORF">ERS417307_03490</name>
    <name evidence="2" type="ORF">POZ22_21600</name>
</gene>
<dbReference type="EMBL" id="CYZF01000011">
    <property type="protein sequence ID" value="CUP33103.1"/>
    <property type="molecule type" value="Genomic_DNA"/>
</dbReference>
<evidence type="ECO:0000313" key="2">
    <source>
        <dbReference type="EMBL" id="MDC1857343.1"/>
    </source>
</evidence>
<dbReference type="EMBL" id="QRXV01000008">
    <property type="protein sequence ID" value="RGU39535.1"/>
    <property type="molecule type" value="Genomic_DNA"/>
</dbReference>
<dbReference type="Proteomes" id="UP000095419">
    <property type="component" value="Unassembled WGS sequence"/>
</dbReference>
<dbReference type="Proteomes" id="UP000196329">
    <property type="component" value="Unassembled WGS sequence"/>
</dbReference>